<evidence type="ECO:0000313" key="2">
    <source>
        <dbReference type="EMBL" id="SOE02895.1"/>
    </source>
</evidence>
<keyword evidence="1" id="KW-1133">Transmembrane helix</keyword>
<reference evidence="3" key="1">
    <citation type="submission" date="2017-09" db="EMBL/GenBank/DDBJ databases">
        <authorList>
            <person name="Varghese N."/>
            <person name="Submissions S."/>
        </authorList>
    </citation>
    <scope>NUCLEOTIDE SEQUENCE [LARGE SCALE GENOMIC DNA]</scope>
    <source>
        <strain evidence="3">DSM 44270</strain>
    </source>
</reference>
<evidence type="ECO:0000313" key="3">
    <source>
        <dbReference type="Proteomes" id="UP000219482"/>
    </source>
</evidence>
<feature type="transmembrane region" description="Helical" evidence="1">
    <location>
        <begin position="37"/>
        <end position="65"/>
    </location>
</feature>
<keyword evidence="3" id="KW-1185">Reference proteome</keyword>
<accession>A0A286H520</accession>
<dbReference type="Proteomes" id="UP000219482">
    <property type="component" value="Unassembled WGS sequence"/>
</dbReference>
<dbReference type="OrthoDB" id="5195451at2"/>
<evidence type="ECO:0000256" key="1">
    <source>
        <dbReference type="SAM" id="Phobius"/>
    </source>
</evidence>
<dbReference type="AlphaFoldDB" id="A0A286H520"/>
<dbReference type="RefSeq" id="WP_097185547.1">
    <property type="nucleotide sequence ID" value="NZ_OCNK01000005.1"/>
</dbReference>
<name>A0A286H520_9ACTN</name>
<protein>
    <submittedName>
        <fullName evidence="2">Uncharacterized protein</fullName>
    </submittedName>
</protein>
<gene>
    <name evidence="2" type="ORF">SAMN06272739_3855</name>
</gene>
<dbReference type="EMBL" id="OCNK01000005">
    <property type="protein sequence ID" value="SOE02895.1"/>
    <property type="molecule type" value="Genomic_DNA"/>
</dbReference>
<keyword evidence="1" id="KW-0472">Membrane</keyword>
<organism evidence="2 3">
    <name type="scientific">Blastococcus haudaquaticus</name>
    <dbReference type="NCBI Taxonomy" id="1938745"/>
    <lineage>
        <taxon>Bacteria</taxon>
        <taxon>Bacillati</taxon>
        <taxon>Actinomycetota</taxon>
        <taxon>Actinomycetes</taxon>
        <taxon>Geodermatophilales</taxon>
        <taxon>Geodermatophilaceae</taxon>
        <taxon>Blastococcus</taxon>
    </lineage>
</organism>
<sequence>MGDFCSQEHAAEWLRRPLPKPLAPSPPPGPTSWSHRLAMGGCFAVFLVLVACLAIGGWTVVRFLLDHV</sequence>
<keyword evidence="1" id="KW-0812">Transmembrane</keyword>
<proteinExistence type="predicted"/>